<keyword evidence="3" id="KW-0175">Coiled coil</keyword>
<evidence type="ECO:0000256" key="4">
    <source>
        <dbReference type="SAM" id="MobiDB-lite"/>
    </source>
</evidence>
<dbReference type="GO" id="GO:0003697">
    <property type="term" value="F:single-stranded DNA binding"/>
    <property type="evidence" value="ECO:0007669"/>
    <property type="project" value="TreeGrafter"/>
</dbReference>
<feature type="region of interest" description="Disordered" evidence="4">
    <location>
        <begin position="1"/>
        <end position="26"/>
    </location>
</feature>
<feature type="domain" description="Rad50/SbcC-type AAA" evidence="5">
    <location>
        <begin position="47"/>
        <end position="122"/>
    </location>
</feature>
<dbReference type="Gene3D" id="3.40.50.300">
    <property type="entry name" value="P-loop containing nucleotide triphosphate hydrolases"/>
    <property type="match status" value="1"/>
</dbReference>
<evidence type="ECO:0000256" key="1">
    <source>
        <dbReference type="ARBA" id="ARBA00010171"/>
    </source>
</evidence>
<dbReference type="GO" id="GO:0005634">
    <property type="term" value="C:nucleus"/>
    <property type="evidence" value="ECO:0007669"/>
    <property type="project" value="TreeGrafter"/>
</dbReference>
<dbReference type="RefSeq" id="XP_067920548.1">
    <property type="nucleotide sequence ID" value="XM_068067473.1"/>
</dbReference>
<comment type="caution">
    <text evidence="6">The sequence shown here is derived from an EMBL/GenBank/DDBJ whole genome shotgun (WGS) entry which is preliminary data.</text>
</comment>
<organism evidence="6 7">
    <name type="scientific">Cystoisospora suis</name>
    <dbReference type="NCBI Taxonomy" id="483139"/>
    <lineage>
        <taxon>Eukaryota</taxon>
        <taxon>Sar</taxon>
        <taxon>Alveolata</taxon>
        <taxon>Apicomplexa</taxon>
        <taxon>Conoidasida</taxon>
        <taxon>Coccidia</taxon>
        <taxon>Eucoccidiorida</taxon>
        <taxon>Eimeriorina</taxon>
        <taxon>Sarcocystidae</taxon>
        <taxon>Cystoisospora</taxon>
    </lineage>
</organism>
<dbReference type="PANTHER" id="PTHR45916:SF1">
    <property type="entry name" value="STRUCTURAL MAINTENANCE OF CHROMOSOMES PROTEIN 5"/>
    <property type="match status" value="1"/>
</dbReference>
<dbReference type="OrthoDB" id="10072614at2759"/>
<dbReference type="SUPFAM" id="SSF52540">
    <property type="entry name" value="P-loop containing nucleoside triphosphate hydrolases"/>
    <property type="match status" value="1"/>
</dbReference>
<feature type="compositionally biased region" description="Basic and acidic residues" evidence="4">
    <location>
        <begin position="12"/>
        <end position="26"/>
    </location>
</feature>
<keyword evidence="7" id="KW-1185">Reference proteome</keyword>
<dbReference type="GeneID" id="94430684"/>
<evidence type="ECO:0000256" key="3">
    <source>
        <dbReference type="ARBA" id="ARBA00023054"/>
    </source>
</evidence>
<dbReference type="InterPro" id="IPR038729">
    <property type="entry name" value="Rad50/SbcC_AAA"/>
</dbReference>
<dbReference type="AlphaFoldDB" id="A0A2C6KRA1"/>
<evidence type="ECO:0000259" key="5">
    <source>
        <dbReference type="Pfam" id="PF13476"/>
    </source>
</evidence>
<reference evidence="6 7" key="1">
    <citation type="journal article" date="2017" name="Int. J. Parasitol.">
        <title>The genome of the protozoan parasite Cystoisospora suis and a reverse vaccinology approach to identify vaccine candidates.</title>
        <authorList>
            <person name="Palmieri N."/>
            <person name="Shrestha A."/>
            <person name="Ruttkowski B."/>
            <person name="Beck T."/>
            <person name="Vogl C."/>
            <person name="Tomley F."/>
            <person name="Blake D.P."/>
            <person name="Joachim A."/>
        </authorList>
    </citation>
    <scope>NUCLEOTIDE SEQUENCE [LARGE SCALE GENOMIC DNA]</scope>
    <source>
        <strain evidence="6 7">Wien I</strain>
    </source>
</reference>
<dbReference type="Proteomes" id="UP000221165">
    <property type="component" value="Unassembled WGS sequence"/>
</dbReference>
<name>A0A2C6KRA1_9APIC</name>
<evidence type="ECO:0000256" key="2">
    <source>
        <dbReference type="ARBA" id="ARBA00018687"/>
    </source>
</evidence>
<dbReference type="Pfam" id="PF13476">
    <property type="entry name" value="AAA_23"/>
    <property type="match status" value="1"/>
</dbReference>
<protein>
    <recommendedName>
        <fullName evidence="2">Structural maintenance of chromosomes protein 5</fullName>
    </recommendedName>
</protein>
<sequence>MAPSDLSQRSSEGGRGRRLAEGGGWRSEKTAKQFPFYKECLPGQLLQVRLHNWMAYEGPVEVNFRPGVNLIAAGNGVGKSSLLCAMAFGLGYDVSHITQRGRKLRDFIKAGQTACSVSCILVGRETGDFIHTTRQLRL</sequence>
<evidence type="ECO:0000313" key="6">
    <source>
        <dbReference type="EMBL" id="PHJ18843.1"/>
    </source>
</evidence>
<evidence type="ECO:0000313" key="7">
    <source>
        <dbReference type="Proteomes" id="UP000221165"/>
    </source>
</evidence>
<dbReference type="InterPro" id="IPR027417">
    <property type="entry name" value="P-loop_NTPase"/>
</dbReference>
<gene>
    <name evidence="6" type="ORF">CSUI_007327</name>
</gene>
<dbReference type="VEuPathDB" id="ToxoDB:CSUI_007327"/>
<accession>A0A2C6KRA1</accession>
<dbReference type="GO" id="GO:0000724">
    <property type="term" value="P:double-strand break repair via homologous recombination"/>
    <property type="evidence" value="ECO:0007669"/>
    <property type="project" value="TreeGrafter"/>
</dbReference>
<feature type="non-terminal residue" evidence="6">
    <location>
        <position position="138"/>
    </location>
</feature>
<comment type="similarity">
    <text evidence="1">Belongs to the SMC family. SMC5 subfamily.</text>
</comment>
<dbReference type="GO" id="GO:0016887">
    <property type="term" value="F:ATP hydrolysis activity"/>
    <property type="evidence" value="ECO:0007669"/>
    <property type="project" value="InterPro"/>
</dbReference>
<proteinExistence type="inferred from homology"/>
<dbReference type="GO" id="GO:0030915">
    <property type="term" value="C:Smc5-Smc6 complex"/>
    <property type="evidence" value="ECO:0007669"/>
    <property type="project" value="TreeGrafter"/>
</dbReference>
<dbReference type="EMBL" id="MIGC01003841">
    <property type="protein sequence ID" value="PHJ18843.1"/>
    <property type="molecule type" value="Genomic_DNA"/>
</dbReference>
<dbReference type="PANTHER" id="PTHR45916">
    <property type="entry name" value="STRUCTURAL MAINTENANCE OF CHROMOSOMES PROTEIN 5"/>
    <property type="match status" value="1"/>
</dbReference>